<organism evidence="1 2">
    <name type="scientific">Sarcoptes scabiei</name>
    <name type="common">Itch mite</name>
    <name type="synonym">Acarus scabiei</name>
    <dbReference type="NCBI Taxonomy" id="52283"/>
    <lineage>
        <taxon>Eukaryota</taxon>
        <taxon>Metazoa</taxon>
        <taxon>Ecdysozoa</taxon>
        <taxon>Arthropoda</taxon>
        <taxon>Chelicerata</taxon>
        <taxon>Arachnida</taxon>
        <taxon>Acari</taxon>
        <taxon>Acariformes</taxon>
        <taxon>Sarcoptiformes</taxon>
        <taxon>Astigmata</taxon>
        <taxon>Psoroptidia</taxon>
        <taxon>Sarcoptoidea</taxon>
        <taxon>Sarcoptidae</taxon>
        <taxon>Sarcoptinae</taxon>
        <taxon>Sarcoptes</taxon>
    </lineage>
</organism>
<dbReference type="GO" id="GO:0004553">
    <property type="term" value="F:hydrolase activity, hydrolyzing O-glycosyl compounds"/>
    <property type="evidence" value="ECO:0007669"/>
    <property type="project" value="InterPro"/>
</dbReference>
<dbReference type="EMBL" id="JXLN01012917">
    <property type="protein sequence ID" value="KPM08951.1"/>
    <property type="molecule type" value="Genomic_DNA"/>
</dbReference>
<accession>A0A132AD95</accession>
<name>A0A132AD95_SARSC</name>
<protein>
    <submittedName>
        <fullName evidence="1">Uncharacterized protein</fullName>
    </submittedName>
</protein>
<comment type="caution">
    <text evidence="1">The sequence shown here is derived from an EMBL/GenBank/DDBJ whole genome shotgun (WGS) entry which is preliminary data.</text>
</comment>
<dbReference type="InterPro" id="IPR000757">
    <property type="entry name" value="Beta-glucanase-like"/>
</dbReference>
<reference evidence="1 2" key="1">
    <citation type="journal article" date="2015" name="Parasit. Vectors">
        <title>Draft genome of the scabies mite.</title>
        <authorList>
            <person name="Rider S.D.Jr."/>
            <person name="Morgan M.S."/>
            <person name="Arlian L.G."/>
        </authorList>
    </citation>
    <scope>NUCLEOTIDE SEQUENCE [LARGE SCALE GENOMIC DNA]</scope>
    <source>
        <strain evidence="1">Arlian Lab</strain>
    </source>
</reference>
<sequence>MRESSHHQTHLIHQNSLVAFSLLYLTLKIVIDATNSSTTTEQATMQALSNDFESETNCSWHNPISNETWRLIWSTEFKSEKKFQNEWIVEHEINQCNGNWVEQVHCNTNRSENIKIFDGFLMLAAMKERYFQNEFTAASITTRKFFSYGRYEIRASNPMGNFLRTSVFTRNPSESYWHENGQIDLFSFVQGTRIVRGVHFADSRNHYQSDDLSLSILNLETLHNFLTFGIEWNRQGLRFFAGSNYGPLIEFNNQISVLIVLFVIVSIYLIVQIKQFGTKVAQVDPFYANNLSISRSIHNDEVYDLPMSDYDEINFKSIDEKILDQQSNNENRAKLNDYLEIKTSETNRLDTINDNEYMMLAS</sequence>
<evidence type="ECO:0000313" key="1">
    <source>
        <dbReference type="EMBL" id="KPM08951.1"/>
    </source>
</evidence>
<gene>
    <name evidence="1" type="ORF">QR98_0074780</name>
</gene>
<evidence type="ECO:0000313" key="2">
    <source>
        <dbReference type="Proteomes" id="UP000616769"/>
    </source>
</evidence>
<dbReference type="OrthoDB" id="6512727at2759"/>
<dbReference type="VEuPathDB" id="VectorBase:SSCA004765"/>
<dbReference type="Gene3D" id="2.60.120.200">
    <property type="match status" value="1"/>
</dbReference>
<proteinExistence type="predicted"/>
<dbReference type="AlphaFoldDB" id="A0A132AD95"/>
<dbReference type="Proteomes" id="UP000616769">
    <property type="component" value="Unassembled WGS sequence"/>
</dbReference>
<dbReference type="InterPro" id="IPR013320">
    <property type="entry name" value="ConA-like_dom_sf"/>
</dbReference>
<dbReference type="SUPFAM" id="SSF49899">
    <property type="entry name" value="Concanavalin A-like lectins/glucanases"/>
    <property type="match status" value="1"/>
</dbReference>
<dbReference type="PROSITE" id="PS51762">
    <property type="entry name" value="GH16_2"/>
    <property type="match status" value="1"/>
</dbReference>
<dbReference type="GO" id="GO:0005975">
    <property type="term" value="P:carbohydrate metabolic process"/>
    <property type="evidence" value="ECO:0007669"/>
    <property type="project" value="InterPro"/>
</dbReference>